<reference evidence="1 2" key="1">
    <citation type="submission" date="2016-10" db="EMBL/GenBank/DDBJ databases">
        <title>Chromobacterium muskegensis sp. nov., an insecticidal bacterium isolated from Sphagnum bogs.</title>
        <authorList>
            <person name="Sparks M.E."/>
            <person name="Blackburn M.B."/>
            <person name="Gundersen-Rindal D.E."/>
            <person name="Mitchell A."/>
            <person name="Farrar R."/>
            <person name="Kuhar D."/>
        </authorList>
    </citation>
    <scope>NUCLEOTIDE SEQUENCE [LARGE SCALE GENOMIC DNA]</scope>
    <source>
        <strain evidence="1 2">21-1</strain>
    </source>
</reference>
<organism evidence="1 2">
    <name type="scientific">Chromobacterium vaccinii</name>
    <dbReference type="NCBI Taxonomy" id="1108595"/>
    <lineage>
        <taxon>Bacteria</taxon>
        <taxon>Pseudomonadati</taxon>
        <taxon>Pseudomonadota</taxon>
        <taxon>Betaproteobacteria</taxon>
        <taxon>Neisseriales</taxon>
        <taxon>Chromobacteriaceae</taxon>
        <taxon>Chromobacterium</taxon>
    </lineage>
</organism>
<gene>
    <name evidence="1" type="ORF">BKX93_01790</name>
</gene>
<dbReference type="Proteomes" id="UP000178776">
    <property type="component" value="Chromosome"/>
</dbReference>
<evidence type="ECO:0000313" key="1">
    <source>
        <dbReference type="EMBL" id="AOZ48850.1"/>
    </source>
</evidence>
<dbReference type="EMBL" id="CP017707">
    <property type="protein sequence ID" value="AOZ48850.1"/>
    <property type="molecule type" value="Genomic_DNA"/>
</dbReference>
<dbReference type="RefSeq" id="WP_070978400.1">
    <property type="nucleotide sequence ID" value="NZ_CP017707.1"/>
</dbReference>
<protein>
    <submittedName>
        <fullName evidence="1">Uncharacterized protein</fullName>
    </submittedName>
</protein>
<evidence type="ECO:0000313" key="2">
    <source>
        <dbReference type="Proteomes" id="UP000178776"/>
    </source>
</evidence>
<name>A0A1D9LC94_9NEIS</name>
<dbReference type="KEGG" id="cvc:BKX93_01790"/>
<proteinExistence type="predicted"/>
<dbReference type="STRING" id="1108595.BKX93_01790"/>
<dbReference type="GeneID" id="68839952"/>
<sequence length="121" mass="13334">MEKISIIEYEEETGRILQTGVASLENVEVEFASGKLLLQGEADPLTQYIRSDGVIEVRPLNPARLDGMVLRDLPAPCLLVLDGTSYGCDDGECELSFSLPGRHHIQIEAWPMQSAVFEVTT</sequence>
<dbReference type="AlphaFoldDB" id="A0A1D9LC94"/>
<accession>A0A1D9LC94</accession>